<protein>
    <recommendedName>
        <fullName evidence="4">Cation:proton antiporter</fullName>
    </recommendedName>
</protein>
<dbReference type="EMBL" id="JELY01001594">
    <property type="protein sequence ID" value="KYF55236.1"/>
    <property type="molecule type" value="Genomic_DNA"/>
</dbReference>
<dbReference type="AlphaFoldDB" id="A0A150PHY7"/>
<evidence type="ECO:0008006" key="4">
    <source>
        <dbReference type="Google" id="ProtNLM"/>
    </source>
</evidence>
<dbReference type="GO" id="GO:0015385">
    <property type="term" value="F:sodium:proton antiporter activity"/>
    <property type="evidence" value="ECO:0007669"/>
    <property type="project" value="TreeGrafter"/>
</dbReference>
<evidence type="ECO:0000313" key="3">
    <source>
        <dbReference type="Proteomes" id="UP000075420"/>
    </source>
</evidence>
<feature type="transmembrane region" description="Helical" evidence="1">
    <location>
        <begin position="37"/>
        <end position="53"/>
    </location>
</feature>
<reference evidence="2 3" key="1">
    <citation type="submission" date="2014-02" db="EMBL/GenBank/DDBJ databases">
        <title>The small core and large imbalanced accessory genome model reveals a collaborative survival strategy of Sorangium cellulosum strains in nature.</title>
        <authorList>
            <person name="Han K."/>
            <person name="Peng R."/>
            <person name="Blom J."/>
            <person name="Li Y.-Z."/>
        </authorList>
    </citation>
    <scope>NUCLEOTIDE SEQUENCE [LARGE SCALE GENOMIC DNA]</scope>
    <source>
        <strain evidence="2 3">So0157-25</strain>
    </source>
</reference>
<dbReference type="Pfam" id="PF03334">
    <property type="entry name" value="PhaG_MnhG_YufB"/>
    <property type="match status" value="1"/>
</dbReference>
<evidence type="ECO:0000313" key="2">
    <source>
        <dbReference type="EMBL" id="KYF55236.1"/>
    </source>
</evidence>
<feature type="transmembrane region" description="Helical" evidence="1">
    <location>
        <begin position="6"/>
        <end position="25"/>
    </location>
</feature>
<dbReference type="Proteomes" id="UP000075420">
    <property type="component" value="Unassembled WGS sequence"/>
</dbReference>
<keyword evidence="1" id="KW-0472">Membrane</keyword>
<accession>A0A150PHY7</accession>
<organism evidence="2 3">
    <name type="scientific">Sorangium cellulosum</name>
    <name type="common">Polyangium cellulosum</name>
    <dbReference type="NCBI Taxonomy" id="56"/>
    <lineage>
        <taxon>Bacteria</taxon>
        <taxon>Pseudomonadati</taxon>
        <taxon>Myxococcota</taxon>
        <taxon>Polyangia</taxon>
        <taxon>Polyangiales</taxon>
        <taxon>Polyangiaceae</taxon>
        <taxon>Sorangium</taxon>
    </lineage>
</organism>
<keyword evidence="1" id="KW-1133">Transmembrane helix</keyword>
<dbReference type="NCBIfam" id="TIGR01300">
    <property type="entry name" value="CPA3_mnhG_phaG"/>
    <property type="match status" value="1"/>
</dbReference>
<dbReference type="InterPro" id="IPR005133">
    <property type="entry name" value="PhaG_MnhG_YufB"/>
</dbReference>
<feature type="transmembrane region" description="Helical" evidence="1">
    <location>
        <begin position="59"/>
        <end position="81"/>
    </location>
</feature>
<dbReference type="PANTHER" id="PTHR34703:SF1">
    <property type="entry name" value="ANTIPORTER SUBUNIT MNHG2-RELATED"/>
    <property type="match status" value="1"/>
</dbReference>
<name>A0A150PHY7_SORCE</name>
<comment type="caution">
    <text evidence="2">The sequence shown here is derived from an EMBL/GenBank/DDBJ whole genome shotgun (WGS) entry which is preliminary data.</text>
</comment>
<sequence length="104" mass="11232">MLVLMSVVLGVFFMFVASFGVLRLPEFTQRIHAPTKAATLGLLFLLLALSLNAREGPVVTKALLALLFIGVTAPVGAHILARAARRLGVARPPETEAKKNRRVE</sequence>
<keyword evidence="1" id="KW-0812">Transmembrane</keyword>
<evidence type="ECO:0000256" key="1">
    <source>
        <dbReference type="SAM" id="Phobius"/>
    </source>
</evidence>
<dbReference type="PANTHER" id="PTHR34703">
    <property type="entry name" value="ANTIPORTER SUBUNIT MNHG2-RELATED"/>
    <property type="match status" value="1"/>
</dbReference>
<proteinExistence type="predicted"/>
<gene>
    <name evidence="2" type="ORF">BE08_06020</name>
</gene>